<dbReference type="EMBL" id="CP020083">
    <property type="protein sequence ID" value="ASR51471.1"/>
    <property type="molecule type" value="Genomic_DNA"/>
</dbReference>
<feature type="transmembrane region" description="Helical" evidence="1">
    <location>
        <begin position="12"/>
        <end position="29"/>
    </location>
</feature>
<keyword evidence="1" id="KW-0472">Membrane</keyword>
<keyword evidence="3" id="KW-1185">Reference proteome</keyword>
<keyword evidence="1" id="KW-0812">Transmembrane</keyword>
<proteinExistence type="predicted"/>
<keyword evidence="1" id="KW-1133">Transmembrane helix</keyword>
<evidence type="ECO:0008006" key="4">
    <source>
        <dbReference type="Google" id="ProtNLM"/>
    </source>
</evidence>
<evidence type="ECO:0000313" key="3">
    <source>
        <dbReference type="Proteomes" id="UP000258016"/>
    </source>
</evidence>
<reference evidence="2 3" key="1">
    <citation type="submission" date="2017-03" db="EMBL/GenBank/DDBJ databases">
        <title>Complete genome sequence of Blastomonas fulva degrading microcsystin LR.</title>
        <authorList>
            <person name="Lee H.-g."/>
            <person name="Jin L."/>
            <person name="oh H.-M."/>
        </authorList>
    </citation>
    <scope>NUCLEOTIDE SEQUENCE [LARGE SCALE GENOMIC DNA]</scope>
    <source>
        <strain evidence="2 3">T2</strain>
    </source>
</reference>
<gene>
    <name evidence="2" type="ORF">B5J99_08340</name>
</gene>
<dbReference type="RefSeq" id="WP_117352140.1">
    <property type="nucleotide sequence ID" value="NZ_CP020083.1"/>
</dbReference>
<feature type="transmembrane region" description="Helical" evidence="1">
    <location>
        <begin position="87"/>
        <end position="111"/>
    </location>
</feature>
<sequence>MKEARGYVRRQTLISIVITMAISAGFFLAVFGRTDPIAVWAPDNLALDFLPQAGAASFMAALMPALQTRAAMTKGKLPGTPPTIGSIVVRAIMLALLALGLAGMAIGALQLNGIATFAWGTAFAIKVAFGALLGLIITPLALRSVLTRG</sequence>
<organism evidence="2 3">
    <name type="scientific">Blastomonas fulva</name>
    <dbReference type="NCBI Taxonomy" id="1550728"/>
    <lineage>
        <taxon>Bacteria</taxon>
        <taxon>Pseudomonadati</taxon>
        <taxon>Pseudomonadota</taxon>
        <taxon>Alphaproteobacteria</taxon>
        <taxon>Sphingomonadales</taxon>
        <taxon>Sphingomonadaceae</taxon>
        <taxon>Blastomonas</taxon>
    </lineage>
</organism>
<accession>A0ABN5B3G6</accession>
<dbReference type="Proteomes" id="UP000258016">
    <property type="component" value="Chromosome"/>
</dbReference>
<dbReference type="GeneID" id="303485575"/>
<feature type="transmembrane region" description="Helical" evidence="1">
    <location>
        <begin position="117"/>
        <end position="142"/>
    </location>
</feature>
<evidence type="ECO:0000256" key="1">
    <source>
        <dbReference type="SAM" id="Phobius"/>
    </source>
</evidence>
<protein>
    <recommendedName>
        <fullName evidence="4">DUF2798 domain-containing protein</fullName>
    </recommendedName>
</protein>
<evidence type="ECO:0000313" key="2">
    <source>
        <dbReference type="EMBL" id="ASR51471.1"/>
    </source>
</evidence>
<feature type="transmembrane region" description="Helical" evidence="1">
    <location>
        <begin position="49"/>
        <end position="66"/>
    </location>
</feature>
<name>A0ABN5B3G6_9SPHN</name>